<dbReference type="SUPFAM" id="SSF53649">
    <property type="entry name" value="Alkaline phosphatase-like"/>
    <property type="match status" value="1"/>
</dbReference>
<gene>
    <name evidence="7" type="ORF">HNQ40_000581</name>
</gene>
<evidence type="ECO:0000256" key="1">
    <source>
        <dbReference type="ARBA" id="ARBA00008779"/>
    </source>
</evidence>
<evidence type="ECO:0000256" key="3">
    <source>
        <dbReference type="ARBA" id="ARBA00022801"/>
    </source>
</evidence>
<sequence length="572" mass="65008">MFISRFTRTACTLATALLLTALPPQAKADKPNILFIMSDDHTTQAIGAYGGMLAQFDPTPTLDQIAAEGMRFTAALCSNSICTPSRATIMTGQYGHINGVPTLNDPLLIERQYLAQEMNAAGYDTAVIGKWHLKNRPETFDHYQVLPSQGLYFDPEFFICGQEEPVVVEGHSTDVITDLALAWLDGEERNADKPFFLKLQYKAPHDYFENAPRYNDYLADVVIPEPASMFDDPCHGSVATRGVDGELHGVIGTSIGRRHYRRSYAKDFIAPKLPHDANEWQPEIGPTDLEAKRAAYQIYLKRYLRCVKGVDDNIARVVAYLKDNDLYDNTVIIYTGDQGMWLGEHDYQDKRWAYEESLRMPLLIRYPKSIPAGTVSDALIENVDFAPTMLDFAGVETPEYMQGKSFRSILETGETPEGWRDAAFYQYWMHMIHHQVPGHLAMRTDRFKLIFFHGRPLVDRYMPWWAEVAKHPTPPGWELYDLDVDPGENNNVYEDPAYADDVKRLKERFAELIAEVKADDPSAAGSDFVKLQMDALLPYLEKYWDDTPENKAEAARISRELHEFIYGEKAAE</sequence>
<dbReference type="InterPro" id="IPR024607">
    <property type="entry name" value="Sulfatase_CS"/>
</dbReference>
<comment type="caution">
    <text evidence="7">The sequence shown here is derived from an EMBL/GenBank/DDBJ whole genome shotgun (WGS) entry which is preliminary data.</text>
</comment>
<dbReference type="GO" id="GO:0016787">
    <property type="term" value="F:hydrolase activity"/>
    <property type="evidence" value="ECO:0007669"/>
    <property type="project" value="UniProtKB-KW"/>
</dbReference>
<dbReference type="Gene3D" id="3.40.720.10">
    <property type="entry name" value="Alkaline Phosphatase, subunit A"/>
    <property type="match status" value="1"/>
</dbReference>
<dbReference type="InterPro" id="IPR000917">
    <property type="entry name" value="Sulfatase_N"/>
</dbReference>
<dbReference type="PROSITE" id="PS00149">
    <property type="entry name" value="SULFATASE_2"/>
    <property type="match status" value="1"/>
</dbReference>
<evidence type="ECO:0000313" key="8">
    <source>
        <dbReference type="Proteomes" id="UP000541810"/>
    </source>
</evidence>
<evidence type="ECO:0000259" key="6">
    <source>
        <dbReference type="Pfam" id="PF00884"/>
    </source>
</evidence>
<dbReference type="RefSeq" id="WP_184676212.1">
    <property type="nucleotide sequence ID" value="NZ_JACHGY010000001.1"/>
</dbReference>
<feature type="domain" description="Sulfatase N-terminal" evidence="6">
    <location>
        <begin position="31"/>
        <end position="395"/>
    </location>
</feature>
<dbReference type="Pfam" id="PF00884">
    <property type="entry name" value="Sulfatase"/>
    <property type="match status" value="1"/>
</dbReference>
<proteinExistence type="inferred from homology"/>
<comment type="similarity">
    <text evidence="1">Belongs to the sulfatase family.</text>
</comment>
<keyword evidence="4" id="KW-0325">Glycoprotein</keyword>
<dbReference type="PANTHER" id="PTHR43108">
    <property type="entry name" value="N-ACETYLGLUCOSAMINE-6-SULFATASE FAMILY MEMBER"/>
    <property type="match status" value="1"/>
</dbReference>
<accession>A0A7X0LJ00</accession>
<feature type="signal peptide" evidence="5">
    <location>
        <begin position="1"/>
        <end position="26"/>
    </location>
</feature>
<keyword evidence="2 5" id="KW-0732">Signal</keyword>
<feature type="chain" id="PRO_5030820005" evidence="5">
    <location>
        <begin position="27"/>
        <end position="572"/>
    </location>
</feature>
<keyword evidence="3" id="KW-0378">Hydrolase</keyword>
<dbReference type="AlphaFoldDB" id="A0A7X0LJ00"/>
<name>A0A7X0LJ00_9BACT</name>
<keyword evidence="8" id="KW-1185">Reference proteome</keyword>
<evidence type="ECO:0000313" key="7">
    <source>
        <dbReference type="EMBL" id="MBB6428775.1"/>
    </source>
</evidence>
<dbReference type="CDD" id="cd16031">
    <property type="entry name" value="G6S_like"/>
    <property type="match status" value="1"/>
</dbReference>
<organism evidence="7 8">
    <name type="scientific">Algisphaera agarilytica</name>
    <dbReference type="NCBI Taxonomy" id="1385975"/>
    <lineage>
        <taxon>Bacteria</taxon>
        <taxon>Pseudomonadati</taxon>
        <taxon>Planctomycetota</taxon>
        <taxon>Phycisphaerae</taxon>
        <taxon>Phycisphaerales</taxon>
        <taxon>Phycisphaeraceae</taxon>
        <taxon>Algisphaera</taxon>
    </lineage>
</organism>
<evidence type="ECO:0000256" key="5">
    <source>
        <dbReference type="SAM" id="SignalP"/>
    </source>
</evidence>
<reference evidence="7 8" key="1">
    <citation type="submission" date="2020-08" db="EMBL/GenBank/DDBJ databases">
        <title>Genomic Encyclopedia of Type Strains, Phase IV (KMG-IV): sequencing the most valuable type-strain genomes for metagenomic binning, comparative biology and taxonomic classification.</title>
        <authorList>
            <person name="Goeker M."/>
        </authorList>
    </citation>
    <scope>NUCLEOTIDE SEQUENCE [LARGE SCALE GENOMIC DNA]</scope>
    <source>
        <strain evidence="7 8">DSM 103725</strain>
    </source>
</reference>
<evidence type="ECO:0000256" key="4">
    <source>
        <dbReference type="ARBA" id="ARBA00023180"/>
    </source>
</evidence>
<protein>
    <submittedName>
        <fullName evidence="7">Arylsulfatase A-like enzyme</fullName>
    </submittedName>
</protein>
<evidence type="ECO:0000256" key="2">
    <source>
        <dbReference type="ARBA" id="ARBA00022729"/>
    </source>
</evidence>
<dbReference type="PROSITE" id="PS00523">
    <property type="entry name" value="SULFATASE_1"/>
    <property type="match status" value="1"/>
</dbReference>
<dbReference type="EMBL" id="JACHGY010000001">
    <property type="protein sequence ID" value="MBB6428775.1"/>
    <property type="molecule type" value="Genomic_DNA"/>
</dbReference>
<dbReference type="InterPro" id="IPR017850">
    <property type="entry name" value="Alkaline_phosphatase_core_sf"/>
</dbReference>
<dbReference type="Proteomes" id="UP000541810">
    <property type="component" value="Unassembled WGS sequence"/>
</dbReference>
<dbReference type="PANTHER" id="PTHR43108:SF6">
    <property type="entry name" value="N-SULPHOGLUCOSAMINE SULPHOHYDROLASE"/>
    <property type="match status" value="1"/>
</dbReference>